<dbReference type="PANTHER" id="PTHR47331">
    <property type="entry name" value="PHD-TYPE DOMAIN-CONTAINING PROTEIN"/>
    <property type="match status" value="1"/>
</dbReference>
<dbReference type="PANTHER" id="PTHR47331:SF1">
    <property type="entry name" value="GAG-LIKE PROTEIN"/>
    <property type="match status" value="1"/>
</dbReference>
<protein>
    <submittedName>
        <fullName evidence="1">Uncharacterized protein</fullName>
    </submittedName>
</protein>
<keyword evidence="2" id="KW-1185">Reference proteome</keyword>
<organism evidence="1 2">
    <name type="scientific">Paragonimus westermani</name>
    <dbReference type="NCBI Taxonomy" id="34504"/>
    <lineage>
        <taxon>Eukaryota</taxon>
        <taxon>Metazoa</taxon>
        <taxon>Spiralia</taxon>
        <taxon>Lophotrochozoa</taxon>
        <taxon>Platyhelminthes</taxon>
        <taxon>Trematoda</taxon>
        <taxon>Digenea</taxon>
        <taxon>Plagiorchiida</taxon>
        <taxon>Troglotremata</taxon>
        <taxon>Troglotrematidae</taxon>
        <taxon>Paragonimus</taxon>
    </lineage>
</organism>
<dbReference type="EMBL" id="QNGE01001818">
    <property type="protein sequence ID" value="KAA3676772.1"/>
    <property type="molecule type" value="Genomic_DNA"/>
</dbReference>
<dbReference type="Proteomes" id="UP000324629">
    <property type="component" value="Unassembled WGS sequence"/>
</dbReference>
<dbReference type="Pfam" id="PF05380">
    <property type="entry name" value="Peptidase_A17"/>
    <property type="match status" value="1"/>
</dbReference>
<gene>
    <name evidence="1" type="ORF">DEA37_0004524</name>
</gene>
<sequence>MPSIRCFKSIRVPRSISPDIYTAMGIELQMFCDASEIGYDAVGYIGMTASIGLVRCSFILGKPRATPRGAITIPRPELTAALLAARMRRPLVDKLRMRISRVVFGRTER</sequence>
<proteinExistence type="predicted"/>
<comment type="caution">
    <text evidence="1">The sequence shown here is derived from an EMBL/GenBank/DDBJ whole genome shotgun (WGS) entry which is preliminary data.</text>
</comment>
<evidence type="ECO:0000313" key="2">
    <source>
        <dbReference type="Proteomes" id="UP000324629"/>
    </source>
</evidence>
<accession>A0A5J4NMK1</accession>
<dbReference type="InterPro" id="IPR008042">
    <property type="entry name" value="Retrotrans_Pao"/>
</dbReference>
<evidence type="ECO:0000313" key="1">
    <source>
        <dbReference type="EMBL" id="KAA3676772.1"/>
    </source>
</evidence>
<dbReference type="AlphaFoldDB" id="A0A5J4NMK1"/>
<reference evidence="1 2" key="1">
    <citation type="journal article" date="2019" name="Gigascience">
        <title>Whole-genome sequence of the oriental lung fluke Paragonimus westermani.</title>
        <authorList>
            <person name="Oey H."/>
            <person name="Zakrzewski M."/>
            <person name="Narain K."/>
            <person name="Devi K.R."/>
            <person name="Agatsuma T."/>
            <person name="Nawaratna S."/>
            <person name="Gobert G.N."/>
            <person name="Jones M.K."/>
            <person name="Ragan M.A."/>
            <person name="McManus D.P."/>
            <person name="Krause L."/>
        </authorList>
    </citation>
    <scope>NUCLEOTIDE SEQUENCE [LARGE SCALE GENOMIC DNA]</scope>
    <source>
        <strain evidence="1 2">IND2009</strain>
    </source>
</reference>
<name>A0A5J4NMK1_9TREM</name>